<protein>
    <recommendedName>
        <fullName evidence="7">Cytosine-specific methyltransferase</fullName>
        <ecNumber evidence="7">2.1.1.37</ecNumber>
    </recommendedName>
</protein>
<comment type="caution">
    <text evidence="10">The sequence shown here is derived from an EMBL/GenBank/DDBJ whole genome shotgun (WGS) entry which is preliminary data.</text>
</comment>
<dbReference type="Gene3D" id="3.40.50.150">
    <property type="entry name" value="Vaccinia Virus protein VP39"/>
    <property type="match status" value="2"/>
</dbReference>
<dbReference type="PANTHER" id="PTHR10629:SF52">
    <property type="entry name" value="DNA (CYTOSINE-5)-METHYLTRANSFERASE 1"/>
    <property type="match status" value="1"/>
</dbReference>
<evidence type="ECO:0000259" key="8">
    <source>
        <dbReference type="Pfam" id="PF07669"/>
    </source>
</evidence>
<evidence type="ECO:0000256" key="3">
    <source>
        <dbReference type="ARBA" id="ARBA00022691"/>
    </source>
</evidence>
<feature type="domain" description="Type II methyltransferase M.TaqI-like" evidence="8">
    <location>
        <begin position="91"/>
        <end position="263"/>
    </location>
</feature>
<comment type="similarity">
    <text evidence="5 6">Belongs to the class I-like SAM-binding methyltransferase superfamily. C5-methyltransferase family.</text>
</comment>
<dbReference type="InterPro" id="IPR050390">
    <property type="entry name" value="C5-Methyltransferase"/>
</dbReference>
<dbReference type="GO" id="GO:0009307">
    <property type="term" value="P:DNA restriction-modification system"/>
    <property type="evidence" value="ECO:0007669"/>
    <property type="project" value="UniProtKB-KW"/>
</dbReference>
<dbReference type="Pfam" id="PF07669">
    <property type="entry name" value="Eco57I"/>
    <property type="match status" value="1"/>
</dbReference>
<dbReference type="Pfam" id="PF00145">
    <property type="entry name" value="DNA_methylase"/>
    <property type="match status" value="2"/>
</dbReference>
<dbReference type="EC" id="2.1.1.37" evidence="7"/>
<dbReference type="GO" id="GO:0003677">
    <property type="term" value="F:DNA binding"/>
    <property type="evidence" value="ECO:0007669"/>
    <property type="project" value="TreeGrafter"/>
</dbReference>
<keyword evidence="3 5" id="KW-0949">S-adenosyl-L-methionine</keyword>
<dbReference type="InterPro" id="IPR018117">
    <property type="entry name" value="C5_DNA_meth_AS"/>
</dbReference>
<dbReference type="PROSITE" id="PS00092">
    <property type="entry name" value="N6_MTASE"/>
    <property type="match status" value="1"/>
</dbReference>
<dbReference type="Pfam" id="PF12950">
    <property type="entry name" value="TaqI_C"/>
    <property type="match status" value="1"/>
</dbReference>
<dbReference type="Proteomes" id="UP000288812">
    <property type="component" value="Unassembled WGS sequence"/>
</dbReference>
<dbReference type="PANTHER" id="PTHR10629">
    <property type="entry name" value="CYTOSINE-SPECIFIC METHYLTRANSFERASE"/>
    <property type="match status" value="1"/>
</dbReference>
<evidence type="ECO:0000313" key="11">
    <source>
        <dbReference type="Proteomes" id="UP000288812"/>
    </source>
</evidence>
<dbReference type="EMBL" id="RLIH01000001">
    <property type="protein sequence ID" value="RVU55779.1"/>
    <property type="molecule type" value="Genomic_DNA"/>
</dbReference>
<dbReference type="GO" id="GO:0009007">
    <property type="term" value="F:site-specific DNA-methyltransferase (adenine-specific) activity"/>
    <property type="evidence" value="ECO:0007669"/>
    <property type="project" value="UniProtKB-EC"/>
</dbReference>
<dbReference type="OrthoDB" id="9813719at2"/>
<dbReference type="PROSITE" id="PS51679">
    <property type="entry name" value="SAM_MT_C5"/>
    <property type="match status" value="1"/>
</dbReference>
<evidence type="ECO:0000256" key="4">
    <source>
        <dbReference type="ARBA" id="ARBA00022747"/>
    </source>
</evidence>
<dbReference type="InterPro" id="IPR011639">
    <property type="entry name" value="MethylTrfase_TaqI-like_dom"/>
</dbReference>
<dbReference type="InterPro" id="IPR001525">
    <property type="entry name" value="C5_MeTfrase"/>
</dbReference>
<organism evidence="10 11">
    <name type="scientific">Anaerosphaera multitolerans</name>
    <dbReference type="NCBI Taxonomy" id="2487351"/>
    <lineage>
        <taxon>Bacteria</taxon>
        <taxon>Bacillati</taxon>
        <taxon>Bacillota</taxon>
        <taxon>Tissierellia</taxon>
        <taxon>Tissierellales</taxon>
        <taxon>Peptoniphilaceae</taxon>
        <taxon>Anaerosphaera</taxon>
    </lineage>
</organism>
<name>A0A437S9J0_9FIRM</name>
<evidence type="ECO:0000256" key="1">
    <source>
        <dbReference type="ARBA" id="ARBA00022603"/>
    </source>
</evidence>
<feature type="active site" evidence="5">
    <location>
        <position position="775"/>
    </location>
</feature>
<evidence type="ECO:0000256" key="7">
    <source>
        <dbReference type="RuleBase" id="RU000417"/>
    </source>
</evidence>
<dbReference type="AlphaFoldDB" id="A0A437S9J0"/>
<dbReference type="SUPFAM" id="SSF53335">
    <property type="entry name" value="S-adenosyl-L-methionine-dependent methyltransferases"/>
    <property type="match status" value="3"/>
</dbReference>
<evidence type="ECO:0000256" key="6">
    <source>
        <dbReference type="RuleBase" id="RU000416"/>
    </source>
</evidence>
<dbReference type="InterPro" id="IPR002052">
    <property type="entry name" value="DNA_methylase_N6_adenine_CS"/>
</dbReference>
<evidence type="ECO:0000313" key="10">
    <source>
        <dbReference type="EMBL" id="RVU55779.1"/>
    </source>
</evidence>
<dbReference type="PROSITE" id="PS00094">
    <property type="entry name" value="C5_MTASE_1"/>
    <property type="match status" value="1"/>
</dbReference>
<dbReference type="GO" id="GO:0003886">
    <property type="term" value="F:DNA (cytosine-5-)-methyltransferase activity"/>
    <property type="evidence" value="ECO:0007669"/>
    <property type="project" value="UniProtKB-EC"/>
</dbReference>
<keyword evidence="11" id="KW-1185">Reference proteome</keyword>
<reference evidence="10 11" key="1">
    <citation type="submission" date="2018-11" db="EMBL/GenBank/DDBJ databases">
        <title>Genome sequencing and assembly of Anaerosphaera sp. nov., GS7-6-2.</title>
        <authorList>
            <person name="Rettenmaier R."/>
            <person name="Liebl W."/>
            <person name="Zverlov V."/>
        </authorList>
    </citation>
    <scope>NUCLEOTIDE SEQUENCE [LARGE SCALE GENOMIC DNA]</scope>
    <source>
        <strain evidence="10 11">GS7-6-2</strain>
    </source>
</reference>
<proteinExistence type="inferred from homology"/>
<dbReference type="InterPro" id="IPR029063">
    <property type="entry name" value="SAM-dependent_MTases_sf"/>
</dbReference>
<dbReference type="GO" id="GO:0044027">
    <property type="term" value="P:negative regulation of gene expression via chromosomal CpG island methylation"/>
    <property type="evidence" value="ECO:0007669"/>
    <property type="project" value="TreeGrafter"/>
</dbReference>
<sequence length="940" mass="108273">MELYNDLTKNTDLYLKTLAMDIKRQQGIYYTDLELTDIIMEKVLEKISAEEINEVNFLEPCVGSGNFVISYIKNAALKFKLTSNEIRKLIKNIYVCDSDKSAIDLFIRNLKYFIKKEYQIDLTNDNLPNIGGSLIYNLQLREDNYIGIDKYFGDIKFDVIVTNPPYKGLRAERRHYKTDDEYFNGRNYYNKVKEKSKHLHPLSGALNANIYRYFVEEIYTKYSKPDSIISILVPSSILTDKSCYDLRNKIIDFNITDIIQIPENNKYIDASQAMTNIITDRNHINSSVSIEKLNNGRIENYLVPKKNIVDEAHNNSILIMSNEDYELLNKLKSIPKVKDHKFIVNMRGELDITNNKDAITSKKTEYPLIRGRDIDRYCEVKYEKIKDYATREFVNNSSKQRYVIKNRLACQQIVNMNKKTRIGFTLIKENTVLANSCNFIFIEDNDYGIDEYYALAILNSKYCDWYFKIFSSNNHVNNYEIDLLPFPIGNSVQIQEVSSLAKEQVLEYSNLRDNQINKIVTEIIDNFFGVENKINLNSTQIDELANKGLKEKNKILSTKGILNDKQYTLSELDLEIIKSVPQGGNWKNIPDKTIEKSKRLMKIRETGGRTTLYGRIDYTNPSYTITTYFNRPGNGCYIHPTQDRVLTTREGARIQCFPDDYYFYGNQRDILNQIGNAVPPLMGYLIAKKIKENLNVKKSLDLFSGAGGLLYGFKMAGVEHVLANDIDRSACVTLKINNPEVNVLCDDVTNDYTKEIIIDTAIKNNVDIICGGPPCQGFSLAGFRKSDDPRNKLVLDFADIIKSVEPKVFVFENVVGLLSYNKGETFNEIKKMFLTLGYKLHAETLDFSDYGVPQRRRRVIIIGVRNNINIEPSKLFPDKITKNKKISVMETIGDLDININSSNMNSKFISLMKNKISYDHYIDSIKENCENEIGEQLSIF</sequence>
<keyword evidence="4" id="KW-0680">Restriction system</keyword>
<evidence type="ECO:0000256" key="5">
    <source>
        <dbReference type="PROSITE-ProRule" id="PRU01016"/>
    </source>
</evidence>
<accession>A0A437S9J0</accession>
<evidence type="ECO:0000256" key="2">
    <source>
        <dbReference type="ARBA" id="ARBA00022679"/>
    </source>
</evidence>
<keyword evidence="1 5" id="KW-0489">Methyltransferase</keyword>
<dbReference type="GO" id="GO:0032259">
    <property type="term" value="P:methylation"/>
    <property type="evidence" value="ECO:0007669"/>
    <property type="project" value="UniProtKB-KW"/>
</dbReference>
<feature type="domain" description="TaqI-like C-terminal specificity" evidence="9">
    <location>
        <begin position="367"/>
        <end position="485"/>
    </location>
</feature>
<keyword evidence="2 5" id="KW-0808">Transferase</keyword>
<comment type="catalytic activity">
    <reaction evidence="7">
        <text>a 2'-deoxycytidine in DNA + S-adenosyl-L-methionine = a 5-methyl-2'-deoxycytidine in DNA + S-adenosyl-L-homocysteine + H(+)</text>
        <dbReference type="Rhea" id="RHEA:13681"/>
        <dbReference type="Rhea" id="RHEA-COMP:11369"/>
        <dbReference type="Rhea" id="RHEA-COMP:11370"/>
        <dbReference type="ChEBI" id="CHEBI:15378"/>
        <dbReference type="ChEBI" id="CHEBI:57856"/>
        <dbReference type="ChEBI" id="CHEBI:59789"/>
        <dbReference type="ChEBI" id="CHEBI:85452"/>
        <dbReference type="ChEBI" id="CHEBI:85454"/>
        <dbReference type="EC" id="2.1.1.37"/>
    </reaction>
</comment>
<dbReference type="PRINTS" id="PR00105">
    <property type="entry name" value="C5METTRFRASE"/>
</dbReference>
<dbReference type="InterPro" id="IPR025931">
    <property type="entry name" value="TaqI_C"/>
</dbReference>
<dbReference type="NCBIfam" id="TIGR00675">
    <property type="entry name" value="dcm"/>
    <property type="match status" value="1"/>
</dbReference>
<dbReference type="Gene3D" id="3.90.120.10">
    <property type="entry name" value="DNA Methylase, subunit A, domain 2"/>
    <property type="match status" value="2"/>
</dbReference>
<dbReference type="RefSeq" id="WP_127722826.1">
    <property type="nucleotide sequence ID" value="NZ_RLIH01000001.1"/>
</dbReference>
<gene>
    <name evidence="10" type="primary">dcm</name>
    <name evidence="10" type="ORF">EF514_00780</name>
</gene>
<evidence type="ECO:0000259" key="9">
    <source>
        <dbReference type="Pfam" id="PF12950"/>
    </source>
</evidence>